<dbReference type="Gene3D" id="1.10.287.130">
    <property type="match status" value="1"/>
</dbReference>
<dbReference type="PRINTS" id="PR00344">
    <property type="entry name" value="BCTRLSENSOR"/>
</dbReference>
<reference evidence="9 10" key="1">
    <citation type="submission" date="2017-10" db="EMBL/GenBank/DDBJ databases">
        <title>Whole genome of Pedobacter ginsengisoli T01R-27 isolated from tomato rhizosphere.</title>
        <authorList>
            <person name="Weon H.-Y."/>
            <person name="Lee S.A."/>
            <person name="Sang M.K."/>
            <person name="Song J."/>
        </authorList>
    </citation>
    <scope>NUCLEOTIDE SEQUENCE [LARGE SCALE GENOMIC DNA]</scope>
    <source>
        <strain evidence="9 10">T01R-27</strain>
    </source>
</reference>
<dbReference type="Gene3D" id="2.10.70.100">
    <property type="match status" value="2"/>
</dbReference>
<evidence type="ECO:0000313" key="9">
    <source>
        <dbReference type="EMBL" id="ATP58273.1"/>
    </source>
</evidence>
<dbReference type="Pfam" id="PF00512">
    <property type="entry name" value="HisKA"/>
    <property type="match status" value="1"/>
</dbReference>
<dbReference type="Gene3D" id="3.30.450.20">
    <property type="entry name" value="PAS domain"/>
    <property type="match status" value="2"/>
</dbReference>
<feature type="coiled-coil region" evidence="6">
    <location>
        <begin position="285"/>
        <end position="312"/>
    </location>
</feature>
<dbReference type="EMBL" id="CP024091">
    <property type="protein sequence ID" value="ATP58273.1"/>
    <property type="molecule type" value="Genomic_DNA"/>
</dbReference>
<evidence type="ECO:0000256" key="2">
    <source>
        <dbReference type="ARBA" id="ARBA00012438"/>
    </source>
</evidence>
<comment type="catalytic activity">
    <reaction evidence="1">
        <text>ATP + protein L-histidine = ADP + protein N-phospho-L-histidine.</text>
        <dbReference type="EC" id="2.7.13.3"/>
    </reaction>
</comment>
<keyword evidence="3" id="KW-0597">Phosphoprotein</keyword>
<evidence type="ECO:0000256" key="5">
    <source>
        <dbReference type="ARBA" id="ARBA00022777"/>
    </source>
</evidence>
<dbReference type="EC" id="2.7.13.3" evidence="2"/>
<dbReference type="InterPro" id="IPR004358">
    <property type="entry name" value="Sig_transdc_His_kin-like_C"/>
</dbReference>
<gene>
    <name evidence="9" type="ORF">CPT03_18295</name>
</gene>
<dbReference type="Pfam" id="PF08447">
    <property type="entry name" value="PAS_3"/>
    <property type="match status" value="2"/>
</dbReference>
<dbReference type="KEGG" id="pgs:CPT03_18295"/>
<evidence type="ECO:0000256" key="1">
    <source>
        <dbReference type="ARBA" id="ARBA00000085"/>
    </source>
</evidence>
<dbReference type="InterPro" id="IPR036097">
    <property type="entry name" value="HisK_dim/P_sf"/>
</dbReference>
<dbReference type="InterPro" id="IPR003594">
    <property type="entry name" value="HATPase_dom"/>
</dbReference>
<proteinExistence type="predicted"/>
<evidence type="ECO:0000259" key="8">
    <source>
        <dbReference type="PROSITE" id="PS50113"/>
    </source>
</evidence>
<dbReference type="InterPro" id="IPR036890">
    <property type="entry name" value="HATPase_C_sf"/>
</dbReference>
<dbReference type="CDD" id="cd00082">
    <property type="entry name" value="HisKA"/>
    <property type="match status" value="1"/>
</dbReference>
<dbReference type="Proteomes" id="UP000223749">
    <property type="component" value="Chromosome"/>
</dbReference>
<evidence type="ECO:0000259" key="7">
    <source>
        <dbReference type="PROSITE" id="PS50109"/>
    </source>
</evidence>
<dbReference type="PANTHER" id="PTHR43304">
    <property type="entry name" value="PHYTOCHROME-LIKE PROTEIN CPH1"/>
    <property type="match status" value="1"/>
</dbReference>
<dbReference type="OrthoDB" id="9766459at2"/>
<dbReference type="InterPro" id="IPR013655">
    <property type="entry name" value="PAS_fold_3"/>
</dbReference>
<accession>A0A2D1U9I0</accession>
<dbReference type="SUPFAM" id="SSF47384">
    <property type="entry name" value="Homodimeric domain of signal transducing histidine kinase"/>
    <property type="match status" value="1"/>
</dbReference>
<evidence type="ECO:0000256" key="4">
    <source>
        <dbReference type="ARBA" id="ARBA00022679"/>
    </source>
</evidence>
<dbReference type="SUPFAM" id="SSF55874">
    <property type="entry name" value="ATPase domain of HSP90 chaperone/DNA topoisomerase II/histidine kinase"/>
    <property type="match status" value="1"/>
</dbReference>
<dbReference type="InterPro" id="IPR005467">
    <property type="entry name" value="His_kinase_dom"/>
</dbReference>
<dbReference type="InterPro" id="IPR035965">
    <property type="entry name" value="PAS-like_dom_sf"/>
</dbReference>
<dbReference type="InterPro" id="IPR003661">
    <property type="entry name" value="HisK_dim/P_dom"/>
</dbReference>
<name>A0A2D1U9I0_9SPHI</name>
<keyword evidence="4" id="KW-0808">Transferase</keyword>
<dbReference type="SUPFAM" id="SSF55785">
    <property type="entry name" value="PYP-like sensor domain (PAS domain)"/>
    <property type="match status" value="2"/>
</dbReference>
<dbReference type="SMART" id="SM00387">
    <property type="entry name" value="HATPase_c"/>
    <property type="match status" value="1"/>
</dbReference>
<dbReference type="PANTHER" id="PTHR43304:SF1">
    <property type="entry name" value="PAC DOMAIN-CONTAINING PROTEIN"/>
    <property type="match status" value="1"/>
</dbReference>
<protein>
    <recommendedName>
        <fullName evidence="2">histidine kinase</fullName>
        <ecNumber evidence="2">2.7.13.3</ecNumber>
    </recommendedName>
</protein>
<feature type="domain" description="PAC" evidence="8">
    <location>
        <begin position="245"/>
        <end position="297"/>
    </location>
</feature>
<evidence type="ECO:0000256" key="6">
    <source>
        <dbReference type="SAM" id="Coils"/>
    </source>
</evidence>
<keyword evidence="6" id="KW-0175">Coiled coil</keyword>
<dbReference type="InterPro" id="IPR000700">
    <property type="entry name" value="PAS-assoc_C"/>
</dbReference>
<dbReference type="SMART" id="SM00388">
    <property type="entry name" value="HisKA"/>
    <property type="match status" value="1"/>
</dbReference>
<evidence type="ECO:0000313" key="10">
    <source>
        <dbReference type="Proteomes" id="UP000223749"/>
    </source>
</evidence>
<dbReference type="Pfam" id="PF02518">
    <property type="entry name" value="HATPase_c"/>
    <property type="match status" value="1"/>
</dbReference>
<dbReference type="InterPro" id="IPR052162">
    <property type="entry name" value="Sensor_kinase/Photoreceptor"/>
</dbReference>
<keyword evidence="10" id="KW-1185">Reference proteome</keyword>
<dbReference type="Gene3D" id="3.30.565.10">
    <property type="entry name" value="Histidine kinase-like ATPase, C-terminal domain"/>
    <property type="match status" value="1"/>
</dbReference>
<dbReference type="GO" id="GO:0000155">
    <property type="term" value="F:phosphorelay sensor kinase activity"/>
    <property type="evidence" value="ECO:0007669"/>
    <property type="project" value="InterPro"/>
</dbReference>
<evidence type="ECO:0000256" key="3">
    <source>
        <dbReference type="ARBA" id="ARBA00022553"/>
    </source>
</evidence>
<dbReference type="RefSeq" id="WP_099440176.1">
    <property type="nucleotide sequence ID" value="NZ_CP024091.1"/>
</dbReference>
<dbReference type="AlphaFoldDB" id="A0A2D1U9I0"/>
<dbReference type="PROSITE" id="PS50113">
    <property type="entry name" value="PAC"/>
    <property type="match status" value="1"/>
</dbReference>
<feature type="domain" description="Histidine kinase" evidence="7">
    <location>
        <begin position="315"/>
        <end position="543"/>
    </location>
</feature>
<dbReference type="PROSITE" id="PS50109">
    <property type="entry name" value="HIS_KIN"/>
    <property type="match status" value="1"/>
</dbReference>
<sequence length="545" mass="62656">MLLIATVVFIGLLILGYFLVRSVQFVNRLRREATGLKKYNKYLLERVEVLNLAERITHLGSWEIFVESGQVKWSDELYKVYGFKNDNFLPDTHINEQVIAPEYRDKVNKELKSAIDNKTSFAVEYQIVQPSGARKYVLGQGFYIEGEDKLVGTIQDITELKEAVLKLRINESLLREAEMVSHSGSWEWIDGKEFILWSDEMYNIHGFLPHSVFVNFAFYKGLVHDDDLYAFMQNFNKAKKDKLPFKINYRIVLPGGETRHVLTTAEYKRIGLNENYAYIGNTQDVTQLREAEVQLEEKIAELNRSNHDLEQFAYVASHDLQEPLRKIQAFGDRLKDKYAGQMNAEAQDYISRMRGASERMRALIDDLLAFSKLTRGNKGFSKLKLGDIVRKTLSDLDFTIELKKATVNIDLEDDEIDGVESQLIQLFQNLIGNSLKFTNQNEPPYISISCTTKYGYELSITEINKNQIFYVIEIKDNGIGFETEEAMKIFDIFHRLHSRADYEGTGIGLAICKRITDNHSGFIFAEGKSDEGATFVVVLPKKQIK</sequence>
<organism evidence="9 10">
    <name type="scientific">Pedobacter ginsengisoli</name>
    <dbReference type="NCBI Taxonomy" id="363852"/>
    <lineage>
        <taxon>Bacteria</taxon>
        <taxon>Pseudomonadati</taxon>
        <taxon>Bacteroidota</taxon>
        <taxon>Sphingobacteriia</taxon>
        <taxon>Sphingobacteriales</taxon>
        <taxon>Sphingobacteriaceae</taxon>
        <taxon>Pedobacter</taxon>
    </lineage>
</organism>
<keyword evidence="5" id="KW-0418">Kinase</keyword>